<gene>
    <name evidence="12" type="primary">bglA</name>
    <name evidence="12" type="ordered locus">ANT_11140</name>
</gene>
<accession>E8N3Y4</accession>
<dbReference type="InterPro" id="IPR017853">
    <property type="entry name" value="GH"/>
</dbReference>
<evidence type="ECO:0000256" key="3">
    <source>
        <dbReference type="ARBA" id="ARBA00012744"/>
    </source>
</evidence>
<evidence type="ECO:0000256" key="6">
    <source>
        <dbReference type="ARBA" id="ARBA00023277"/>
    </source>
</evidence>
<keyword evidence="7 11" id="KW-0326">Glycosidase</keyword>
<dbReference type="EC" id="3.2.1.21" evidence="3 11"/>
<evidence type="ECO:0000256" key="5">
    <source>
        <dbReference type="ARBA" id="ARBA00023001"/>
    </source>
</evidence>
<evidence type="ECO:0000256" key="2">
    <source>
        <dbReference type="ARBA" id="ARBA00010838"/>
    </source>
</evidence>
<dbReference type="eggNOG" id="COG2723">
    <property type="taxonomic scope" value="Bacteria"/>
</dbReference>
<dbReference type="AlphaFoldDB" id="E8N3Y4"/>
<dbReference type="Gene3D" id="3.20.20.80">
    <property type="entry name" value="Glycosidases"/>
    <property type="match status" value="1"/>
</dbReference>
<organism evidence="12 13">
    <name type="scientific">Anaerolinea thermophila (strain DSM 14523 / JCM 11388 / NBRC 100420 / UNI-1)</name>
    <dbReference type="NCBI Taxonomy" id="926569"/>
    <lineage>
        <taxon>Bacteria</taxon>
        <taxon>Bacillati</taxon>
        <taxon>Chloroflexota</taxon>
        <taxon>Anaerolineae</taxon>
        <taxon>Anaerolineales</taxon>
        <taxon>Anaerolineaceae</taxon>
        <taxon>Anaerolinea</taxon>
    </lineage>
</organism>
<dbReference type="Pfam" id="PF00232">
    <property type="entry name" value="Glyco_hydro_1"/>
    <property type="match status" value="1"/>
</dbReference>
<evidence type="ECO:0000256" key="8">
    <source>
        <dbReference type="ARBA" id="ARBA00023326"/>
    </source>
</evidence>
<feature type="binding site" evidence="10">
    <location>
        <position position="20"/>
    </location>
    <ligand>
        <name>substrate</name>
    </ligand>
</feature>
<dbReference type="GO" id="GO:0005829">
    <property type="term" value="C:cytosol"/>
    <property type="evidence" value="ECO:0007669"/>
    <property type="project" value="TreeGrafter"/>
</dbReference>
<dbReference type="KEGG" id="atm:ANT_11140"/>
<dbReference type="GO" id="GO:0030245">
    <property type="term" value="P:cellulose catabolic process"/>
    <property type="evidence" value="ECO:0007669"/>
    <property type="project" value="UniProtKB-KW"/>
</dbReference>
<name>E8N3Y4_ANATU</name>
<evidence type="ECO:0000313" key="12">
    <source>
        <dbReference type="EMBL" id="BAJ63148.1"/>
    </source>
</evidence>
<dbReference type="PRINTS" id="PR00131">
    <property type="entry name" value="GLHYDRLASE1"/>
</dbReference>
<dbReference type="Proteomes" id="UP000008922">
    <property type="component" value="Chromosome"/>
</dbReference>
<dbReference type="InParanoid" id="E8N3Y4"/>
<keyword evidence="5" id="KW-0136">Cellulose degradation</keyword>
<dbReference type="InterPro" id="IPR017736">
    <property type="entry name" value="Glyco_hydro_1_beta-glucosidase"/>
</dbReference>
<dbReference type="FunCoup" id="E8N3Y4">
    <property type="interactions" value="168"/>
</dbReference>
<keyword evidence="4 11" id="KW-0378">Hydrolase</keyword>
<evidence type="ECO:0000256" key="10">
    <source>
        <dbReference type="PIRSR" id="PIRSR617736-2"/>
    </source>
</evidence>
<evidence type="ECO:0000256" key="4">
    <source>
        <dbReference type="ARBA" id="ARBA00022801"/>
    </source>
</evidence>
<evidence type="ECO:0000256" key="9">
    <source>
        <dbReference type="PIRSR" id="PIRSR617736-1"/>
    </source>
</evidence>
<dbReference type="OrthoDB" id="9765195at2"/>
<dbReference type="InterPro" id="IPR001360">
    <property type="entry name" value="Glyco_hydro_1"/>
</dbReference>
<feature type="binding site" evidence="10">
    <location>
        <position position="293"/>
    </location>
    <ligand>
        <name>substrate</name>
    </ligand>
</feature>
<dbReference type="FunFam" id="3.20.20.80:FF:000004">
    <property type="entry name" value="Beta-glucosidase 6-phospho-beta-glucosidase"/>
    <property type="match status" value="1"/>
</dbReference>
<dbReference type="RefSeq" id="WP_013559538.1">
    <property type="nucleotide sequence ID" value="NC_014960.1"/>
</dbReference>
<dbReference type="EMBL" id="AP012029">
    <property type="protein sequence ID" value="BAJ63148.1"/>
    <property type="molecule type" value="Genomic_DNA"/>
</dbReference>
<dbReference type="GO" id="GO:0008422">
    <property type="term" value="F:beta-glucosidase activity"/>
    <property type="evidence" value="ECO:0007669"/>
    <property type="project" value="UniProtKB-EC"/>
</dbReference>
<proteinExistence type="inferred from homology"/>
<keyword evidence="8" id="KW-0624">Polysaccharide degradation</keyword>
<dbReference type="PANTHER" id="PTHR10353:SF36">
    <property type="entry name" value="LP05116P"/>
    <property type="match status" value="1"/>
</dbReference>
<dbReference type="InterPro" id="IPR033132">
    <property type="entry name" value="GH_1_N_CS"/>
</dbReference>
<dbReference type="PANTHER" id="PTHR10353">
    <property type="entry name" value="GLYCOSYL HYDROLASE"/>
    <property type="match status" value="1"/>
</dbReference>
<dbReference type="NCBIfam" id="TIGR03356">
    <property type="entry name" value="BGL"/>
    <property type="match status" value="1"/>
</dbReference>
<feature type="binding site" evidence="10">
    <location>
        <begin position="407"/>
        <end position="408"/>
    </location>
    <ligand>
        <name>substrate</name>
    </ligand>
</feature>
<feature type="active site" description="Proton donor" evidence="9">
    <location>
        <position position="166"/>
    </location>
</feature>
<keyword evidence="6" id="KW-0119">Carbohydrate metabolism</keyword>
<dbReference type="PROSITE" id="PS00653">
    <property type="entry name" value="GLYCOSYL_HYDROL_F1_2"/>
    <property type="match status" value="1"/>
</dbReference>
<feature type="binding site" evidence="10">
    <location>
        <position position="121"/>
    </location>
    <ligand>
        <name>substrate</name>
    </ligand>
</feature>
<protein>
    <recommendedName>
        <fullName evidence="3 11">Beta-glucosidase</fullName>
        <ecNumber evidence="3 11">3.2.1.21</ecNumber>
    </recommendedName>
</protein>
<evidence type="ECO:0000313" key="13">
    <source>
        <dbReference type="Proteomes" id="UP000008922"/>
    </source>
</evidence>
<keyword evidence="13" id="KW-1185">Reference proteome</keyword>
<feature type="active site" description="Nucleophile" evidence="9">
    <location>
        <position position="353"/>
    </location>
</feature>
<dbReference type="HOGENOM" id="CLU_001859_1_3_0"/>
<feature type="binding site" evidence="10">
    <location>
        <position position="400"/>
    </location>
    <ligand>
        <name>substrate</name>
    </ligand>
</feature>
<dbReference type="SUPFAM" id="SSF51445">
    <property type="entry name" value="(Trans)glycosidases"/>
    <property type="match status" value="1"/>
</dbReference>
<evidence type="ECO:0000256" key="7">
    <source>
        <dbReference type="ARBA" id="ARBA00023295"/>
    </source>
</evidence>
<reference evidence="12 13" key="1">
    <citation type="submission" date="2010-12" db="EMBL/GenBank/DDBJ databases">
        <title>Whole genome sequence of Anaerolinea thermophila UNI-1.</title>
        <authorList>
            <person name="Narita-Yamada S."/>
            <person name="Kishi E."/>
            <person name="Watanabe Y."/>
            <person name="Takasaki K."/>
            <person name="Ankai A."/>
            <person name="Oguchi A."/>
            <person name="Fukui S."/>
            <person name="Takahashi M."/>
            <person name="Yashiro I."/>
            <person name="Hosoyama A."/>
            <person name="Sekiguchi Y."/>
            <person name="Hanada S."/>
            <person name="Fujita N."/>
        </authorList>
    </citation>
    <scope>NUCLEOTIDE SEQUENCE [LARGE SCALE GENOMIC DNA]</scope>
    <source>
        <strain evidence="13">DSM 14523 / JCM 11388 / NBRC 100420 / UNI-1</strain>
    </source>
</reference>
<comment type="catalytic activity">
    <reaction evidence="1 11">
        <text>Hydrolysis of terminal, non-reducing beta-D-glucosyl residues with release of beta-D-glucose.</text>
        <dbReference type="EC" id="3.2.1.21"/>
    </reaction>
</comment>
<feature type="binding site" evidence="10">
    <location>
        <position position="165"/>
    </location>
    <ligand>
        <name>substrate</name>
    </ligand>
</feature>
<dbReference type="STRING" id="926569.ANT_11140"/>
<evidence type="ECO:0000256" key="11">
    <source>
        <dbReference type="RuleBase" id="RU361175"/>
    </source>
</evidence>
<evidence type="ECO:0000256" key="1">
    <source>
        <dbReference type="ARBA" id="ARBA00000448"/>
    </source>
</evidence>
<sequence length="448" mass="50907">MIVKAFPQDFVWGVSTSAYQVEGAWNEDGKGESIWDRFCHTPYRIANGDTGDIACDHYHRMPEDVALMKELGVKGYRFSIAWTRIFPDGKGKVNPKGLDFYDRLVDELGKAGILANATLNHWDLPQALQDLGGWANRDTTDRFAEYARVMFDRLGDRVALWATHNEPVVVTSGYLGGSMAPGLADASVAYRVAHHLNLAHGKAVQVFRQGGYPGKIGIVLDLQNYIPESDSEADVLATQRMLDHSHHLFLDPIFKRQYPQGLMEWLGTIAPQPQEGDMEIISTPIDFLGLNYYFTLKVRYEPWGGLLKAAARPFSAPMWSQTEMGWGVHPEGLTAILLKLRNHYGNPDIYITENGTAAPDQPDEHGFVQDRERIAYLRRHLIAAHDAIQQGVNLRGYFVWSFMDNFEWALGYRPRFGIVRVDYATQKRIPKLSAYWYREVIRQNAVWE</sequence>
<comment type="similarity">
    <text evidence="2 11">Belongs to the glycosyl hydrolase 1 family.</text>
</comment>